<gene>
    <name evidence="2" type="ORF">CHGG_06651</name>
</gene>
<dbReference type="EMBL" id="CH408031">
    <property type="protein sequence ID" value="EAQ90032.1"/>
    <property type="molecule type" value="Genomic_DNA"/>
</dbReference>
<feature type="chain" id="PRO_5004208780" evidence="1">
    <location>
        <begin position="19"/>
        <end position="98"/>
    </location>
</feature>
<organism evidence="2 3">
    <name type="scientific">Chaetomium globosum (strain ATCC 6205 / CBS 148.51 / DSM 1962 / NBRC 6347 / NRRL 1970)</name>
    <name type="common">Soil fungus</name>
    <dbReference type="NCBI Taxonomy" id="306901"/>
    <lineage>
        <taxon>Eukaryota</taxon>
        <taxon>Fungi</taxon>
        <taxon>Dikarya</taxon>
        <taxon>Ascomycota</taxon>
        <taxon>Pezizomycotina</taxon>
        <taxon>Sordariomycetes</taxon>
        <taxon>Sordariomycetidae</taxon>
        <taxon>Sordariales</taxon>
        <taxon>Chaetomiaceae</taxon>
        <taxon>Chaetomium</taxon>
    </lineage>
</organism>
<dbReference type="OrthoDB" id="10456758at2759"/>
<evidence type="ECO:0000256" key="1">
    <source>
        <dbReference type="SAM" id="SignalP"/>
    </source>
</evidence>
<name>Q2H3W4_CHAGB</name>
<dbReference type="InParanoid" id="Q2H3W4"/>
<dbReference type="GeneID" id="4391098"/>
<evidence type="ECO:0000313" key="2">
    <source>
        <dbReference type="EMBL" id="EAQ90032.1"/>
    </source>
</evidence>
<protein>
    <submittedName>
        <fullName evidence="2">Uncharacterized protein</fullName>
    </submittedName>
</protein>
<evidence type="ECO:0000313" key="3">
    <source>
        <dbReference type="Proteomes" id="UP000001056"/>
    </source>
</evidence>
<dbReference type="Proteomes" id="UP000001056">
    <property type="component" value="Unassembled WGS sequence"/>
</dbReference>
<sequence>MAERWPLLSALVVCCVSGRHWVNHHDRCRPDLGLRRIARPGLAAGEDVMSLLGAVANAESVVAVDALDGGRRVSRPFAVATNPEGGADISRRLDFRGD</sequence>
<feature type="signal peptide" evidence="1">
    <location>
        <begin position="1"/>
        <end position="18"/>
    </location>
</feature>
<dbReference type="HOGENOM" id="CLU_2333441_0_0_1"/>
<keyword evidence="1" id="KW-0732">Signal</keyword>
<dbReference type="AlphaFoldDB" id="Q2H3W4"/>
<reference evidence="3" key="1">
    <citation type="journal article" date="2015" name="Genome Announc.">
        <title>Draft genome sequence of the cellulolytic fungus Chaetomium globosum.</title>
        <authorList>
            <person name="Cuomo C.A."/>
            <person name="Untereiner W.A."/>
            <person name="Ma L.-J."/>
            <person name="Grabherr M."/>
            <person name="Birren B.W."/>
        </authorList>
    </citation>
    <scope>NUCLEOTIDE SEQUENCE [LARGE SCALE GENOMIC DNA]</scope>
    <source>
        <strain evidence="3">ATCC 6205 / CBS 148.51 / DSM 1962 / NBRC 6347 / NRRL 1970</strain>
    </source>
</reference>
<dbReference type="RefSeq" id="XP_001222746.1">
    <property type="nucleotide sequence ID" value="XM_001222745.1"/>
</dbReference>
<proteinExistence type="predicted"/>
<keyword evidence="3" id="KW-1185">Reference proteome</keyword>
<accession>Q2H3W4</accession>
<dbReference type="VEuPathDB" id="FungiDB:CHGG_06651"/>